<evidence type="ECO:0000313" key="2">
    <source>
        <dbReference type="EMBL" id="KAK4461458.1"/>
    </source>
</evidence>
<dbReference type="AlphaFoldDB" id="A0AAV9HPF7"/>
<dbReference type="EMBL" id="MU864990">
    <property type="protein sequence ID" value="KAK4461458.1"/>
    <property type="molecule type" value="Genomic_DNA"/>
</dbReference>
<dbReference type="PANTHER" id="PTHR24148:SF73">
    <property type="entry name" value="HET DOMAIN PROTEIN (AFU_ORTHOLOGUE AFUA_8G01020)"/>
    <property type="match status" value="1"/>
</dbReference>
<feature type="domain" description="Heterokaryon incompatibility" evidence="1">
    <location>
        <begin position="1"/>
        <end position="75"/>
    </location>
</feature>
<reference evidence="2" key="2">
    <citation type="submission" date="2023-06" db="EMBL/GenBank/DDBJ databases">
        <authorList>
            <consortium name="Lawrence Berkeley National Laboratory"/>
            <person name="Mondo S.J."/>
            <person name="Hensen N."/>
            <person name="Bonometti L."/>
            <person name="Westerberg I."/>
            <person name="Brannstrom I.O."/>
            <person name="Guillou S."/>
            <person name="Cros-Aarteil S."/>
            <person name="Calhoun S."/>
            <person name="Haridas S."/>
            <person name="Kuo A."/>
            <person name="Pangilinan J."/>
            <person name="Riley R."/>
            <person name="Labutti K."/>
            <person name="Andreopoulos B."/>
            <person name="Lipzen A."/>
            <person name="Chen C."/>
            <person name="Yanf M."/>
            <person name="Daum C."/>
            <person name="Ng V."/>
            <person name="Clum A."/>
            <person name="Steindorff A."/>
            <person name="Ohm R."/>
            <person name="Martin F."/>
            <person name="Silar P."/>
            <person name="Natvig D."/>
            <person name="Lalanne C."/>
            <person name="Gautier V."/>
            <person name="Ament-Velasquez S.L."/>
            <person name="Kruys A."/>
            <person name="Hutchinson M.I."/>
            <person name="Powell A.J."/>
            <person name="Barry K."/>
            <person name="Miller A.N."/>
            <person name="Grigoriev I.V."/>
            <person name="Debuchy R."/>
            <person name="Gladieux P."/>
            <person name="Thoren M.H."/>
            <person name="Johannesson H."/>
        </authorList>
    </citation>
    <scope>NUCLEOTIDE SEQUENCE</scope>
    <source>
        <strain evidence="2">PSN324</strain>
    </source>
</reference>
<keyword evidence="3" id="KW-1185">Reference proteome</keyword>
<proteinExistence type="predicted"/>
<dbReference type="Pfam" id="PF06985">
    <property type="entry name" value="HET"/>
    <property type="match status" value="1"/>
</dbReference>
<dbReference type="Proteomes" id="UP001321749">
    <property type="component" value="Unassembled WGS sequence"/>
</dbReference>
<comment type="caution">
    <text evidence="2">The sequence shown here is derived from an EMBL/GenBank/DDBJ whole genome shotgun (WGS) entry which is preliminary data.</text>
</comment>
<dbReference type="InterPro" id="IPR010730">
    <property type="entry name" value="HET"/>
</dbReference>
<reference evidence="2" key="1">
    <citation type="journal article" date="2023" name="Mol. Phylogenet. Evol.">
        <title>Genome-scale phylogeny and comparative genomics of the fungal order Sordariales.</title>
        <authorList>
            <person name="Hensen N."/>
            <person name="Bonometti L."/>
            <person name="Westerberg I."/>
            <person name="Brannstrom I.O."/>
            <person name="Guillou S."/>
            <person name="Cros-Aarteil S."/>
            <person name="Calhoun S."/>
            <person name="Haridas S."/>
            <person name="Kuo A."/>
            <person name="Mondo S."/>
            <person name="Pangilinan J."/>
            <person name="Riley R."/>
            <person name="LaButti K."/>
            <person name="Andreopoulos B."/>
            <person name="Lipzen A."/>
            <person name="Chen C."/>
            <person name="Yan M."/>
            <person name="Daum C."/>
            <person name="Ng V."/>
            <person name="Clum A."/>
            <person name="Steindorff A."/>
            <person name="Ohm R.A."/>
            <person name="Martin F."/>
            <person name="Silar P."/>
            <person name="Natvig D.O."/>
            <person name="Lalanne C."/>
            <person name="Gautier V."/>
            <person name="Ament-Velasquez S.L."/>
            <person name="Kruys A."/>
            <person name="Hutchinson M.I."/>
            <person name="Powell A.J."/>
            <person name="Barry K."/>
            <person name="Miller A.N."/>
            <person name="Grigoriev I.V."/>
            <person name="Debuchy R."/>
            <person name="Gladieux P."/>
            <person name="Hiltunen Thoren M."/>
            <person name="Johannesson H."/>
        </authorList>
    </citation>
    <scope>NUCLEOTIDE SEQUENCE</scope>
    <source>
        <strain evidence="2">PSN324</strain>
    </source>
</reference>
<organism evidence="2 3">
    <name type="scientific">Cladorrhinum samala</name>
    <dbReference type="NCBI Taxonomy" id="585594"/>
    <lineage>
        <taxon>Eukaryota</taxon>
        <taxon>Fungi</taxon>
        <taxon>Dikarya</taxon>
        <taxon>Ascomycota</taxon>
        <taxon>Pezizomycotina</taxon>
        <taxon>Sordariomycetes</taxon>
        <taxon>Sordariomycetidae</taxon>
        <taxon>Sordariales</taxon>
        <taxon>Podosporaceae</taxon>
        <taxon>Cladorrhinum</taxon>
    </lineage>
</organism>
<evidence type="ECO:0000313" key="3">
    <source>
        <dbReference type="Proteomes" id="UP001321749"/>
    </source>
</evidence>
<name>A0AAV9HPF7_9PEZI</name>
<gene>
    <name evidence="2" type="ORF">QBC42DRAFT_252429</name>
</gene>
<evidence type="ECO:0000259" key="1">
    <source>
        <dbReference type="Pfam" id="PF06985"/>
    </source>
</evidence>
<dbReference type="InterPro" id="IPR052895">
    <property type="entry name" value="HetReg/Transcr_Mod"/>
</dbReference>
<protein>
    <recommendedName>
        <fullName evidence="1">Heterokaryon incompatibility domain-containing protein</fullName>
    </recommendedName>
</protein>
<sequence>MQGFYRQAERVVVWLGESDDDSEKAIEFLLGVAQQPESRGRHGTPLSGKLDAGHLFPITRLLDSPWLERVWVLQEIAVAQDVQLVKGRHSFSWQVLTKCYDEFAAAGNETLPLALLNDYHSLGIKTARLWREIQQGTSTWRQFSLAPLPDRLATMLLLSNGLMATKCQDHLYALLGMVASPSETQDEPAIKPDYNLAPAQRVSWNARSIRHRERLPSWVPCWDGNQCCPSRCYFDPHRTISTTVDEKGDFEFPEDGSVLCVRGEVVCRAKTAGRTCNVRGNPEELKGLLSSWENDCLLPFCQRINATVDEVLPMWIVTLIHPHGSAEPDPADEWLYRVLMGHEPLEWLDEVERAQLEVDLLVFNDSHYVKDFS</sequence>
<accession>A0AAV9HPF7</accession>
<dbReference type="PANTHER" id="PTHR24148">
    <property type="entry name" value="ANKYRIN REPEAT DOMAIN-CONTAINING PROTEIN 39 HOMOLOG-RELATED"/>
    <property type="match status" value="1"/>
</dbReference>